<dbReference type="EMBL" id="GG662811">
    <property type="protein sequence ID" value="EAR89758.2"/>
    <property type="molecule type" value="Genomic_DNA"/>
</dbReference>
<feature type="compositionally biased region" description="Low complexity" evidence="2">
    <location>
        <begin position="1449"/>
        <end position="1465"/>
    </location>
</feature>
<feature type="compositionally biased region" description="Low complexity" evidence="2">
    <location>
        <begin position="1388"/>
        <end position="1406"/>
    </location>
</feature>
<feature type="region of interest" description="Disordered" evidence="2">
    <location>
        <begin position="1215"/>
        <end position="1254"/>
    </location>
</feature>
<dbReference type="InParanoid" id="Q22WV5"/>
<proteinExistence type="predicted"/>
<reference evidence="4" key="1">
    <citation type="journal article" date="2006" name="PLoS Biol.">
        <title>Macronuclear genome sequence of the ciliate Tetrahymena thermophila, a model eukaryote.</title>
        <authorList>
            <person name="Eisen J.A."/>
            <person name="Coyne R.S."/>
            <person name="Wu M."/>
            <person name="Wu D."/>
            <person name="Thiagarajan M."/>
            <person name="Wortman J.R."/>
            <person name="Badger J.H."/>
            <person name="Ren Q."/>
            <person name="Amedeo P."/>
            <person name="Jones K.M."/>
            <person name="Tallon L.J."/>
            <person name="Delcher A.L."/>
            <person name="Salzberg S.L."/>
            <person name="Silva J.C."/>
            <person name="Haas B.J."/>
            <person name="Majoros W.H."/>
            <person name="Farzad M."/>
            <person name="Carlton J.M."/>
            <person name="Smith R.K. Jr."/>
            <person name="Garg J."/>
            <person name="Pearlman R.E."/>
            <person name="Karrer K.M."/>
            <person name="Sun L."/>
            <person name="Manning G."/>
            <person name="Elde N.C."/>
            <person name="Turkewitz A.P."/>
            <person name="Asai D.J."/>
            <person name="Wilkes D.E."/>
            <person name="Wang Y."/>
            <person name="Cai H."/>
            <person name="Collins K."/>
            <person name="Stewart B.A."/>
            <person name="Lee S.R."/>
            <person name="Wilamowska K."/>
            <person name="Weinberg Z."/>
            <person name="Ruzzo W.L."/>
            <person name="Wloga D."/>
            <person name="Gaertig J."/>
            <person name="Frankel J."/>
            <person name="Tsao C.-C."/>
            <person name="Gorovsky M.A."/>
            <person name="Keeling P.J."/>
            <person name="Waller R.F."/>
            <person name="Patron N.J."/>
            <person name="Cherry J.M."/>
            <person name="Stover N.A."/>
            <person name="Krieger C.J."/>
            <person name="del Toro C."/>
            <person name="Ryder H.F."/>
            <person name="Williamson S.C."/>
            <person name="Barbeau R.A."/>
            <person name="Hamilton E.P."/>
            <person name="Orias E."/>
        </authorList>
    </citation>
    <scope>NUCLEOTIDE SEQUENCE [LARGE SCALE GENOMIC DNA]</scope>
    <source>
        <strain evidence="4">SB210</strain>
    </source>
</reference>
<dbReference type="HOGENOM" id="CLU_238549_0_0_1"/>
<dbReference type="Proteomes" id="UP000009168">
    <property type="component" value="Unassembled WGS sequence"/>
</dbReference>
<sequence length="1744" mass="203711">MIATAGQTQVTMLSYNNPFNKPIFKKENVKQSQISPRPLTNVRSHSTIIRQSEKEQSFAFPQAAPLFQNQKLNQSPPNLALMLSDQPSQIATMFNENNSQVFDKKVEKKRSLTPKLSLMKLSQENVEKSINYSKLHLKASNNSISNYIPRDKPVLFNVRKSIEEKKRAMREEGSQIVLSYICYLDKLIQQGQKVFDLKQRKQMIQEDNLSRQMRADQILNEIQLLENKVETLKNQEKWDSFEYDVKKYMEVIQKDIKIIRMNSEIDIKKRQLGNINKLLAHLQVQYDSQKERFLDLIEQINQIGSGQEVQVMEEFIKSQLVIGGKQVYDLMLTVFDYKLMKQKVFIKEVDEYYSLRVCKLPSLVIVQQVQNLVIQQIEAYFRTIEQQNLIVSSIQNTNKAFDPSNKTLSQAYSAMLTFETYGNQLNDAKKNFQCKIEQAKQEIQNLINQVDPFQNKDLIIFLKTFTNLNHILNMFFTSFKKFHNDEEQEKIQSLVLTHLKLKQLQFCKIVETVNLNQPKIQQMESLIYQIRTTILKIQCFGTETQQLADTLKKTIEEKLELDQIINNIKKQDIFPKRDIVDFIATNRQQFLKRTRSDFYGILSRSNANFMNQFDSTINSQQKKDLIIKKAEKVKEEISRLEKIRRDNQQMLDEEMKADTISIDIQVRSETLEMFRMVDEIFKDNRQESVLIQNLLENDFPYILQITNNDQEIQFVLSPKNFPLQNIKNIRKHEQLSQNQISYSNMNHHNSTFSTTISSNTQDILQINSPNTFRFPLNDTSLNLNNNQLISIVDNKELNNQNNSNNEQLSSPLYFTQHFQNLNAQNKSQQNQISSLSLLTSNNIDISNNNIDTTNNNINISSNKIDISNNNLDIGSNNNIEVSINNNISGNNIDITSNSNIDKSNYNMNQYNSNNYNNKKMVDSSNYLNDISYSDNQNSCGSQKSIDQIEQNHSNNNTNNYLNYNMPIEIDCMMPQEEQEKSKRQQKYNNLDSSLLSNNSSFTQFQKSSSHNLNEQKTLSENFYQNQNKTQTNFDNLNKVGEMKTIHSNAINQQQNQHQINTQQLNTLINGFQINKLQENPNNNQYVNGSNFISTNNPLTSQMMGLTTINQSEEQNASQVDRCNYLNDITRKNSIANSRNYYSNEAFRSNVSNYNFENKFSQNNNAQLNQRNNQFTSNNFQSQNYCLKSQQNTNQSDENVKKQYKAKLLQSNAENKENIQFSNPLNSSNEQKNLSNRSSSQYANSKNIKRPFDNQTINKKDTFLSKQISQYQSNRNSNNLINSQIDHIQVNQVQFANLQNSINIDQILKDSNNYNSKMNIQHNLSSNYQKQMNLIDNNSNKYQSIFNNQNSFKITQIPLHIQNFQNNNSNLAKNRNDEQIFNRQNDKFSNTSIPSNSLSYSNSYKNSELPSARMQESQQCSIQLNSKNNLQEQQTSRGKSEISSFISDTNSKSSQNENSNNNFSKENISREPSYQEQNYQSNLKSNFIRQCTSQFVTNQNQSENNSNEESSNQLNLINSLDVTFQQIDDDDEEEEQIEGRRGEEQVNLNKVNDLKNRETYQINNDTIKFEKMNCQNSNYPIQTKNLDQYQTHCQQQSLINEHYEQPQIMVKHVSNSESCYIKDYRILFRQETNRYKIYNVDVNYQTWFDATQIGFFEFSMQFDMINKQLLFNQQQFQIQIPIQSIEKLVIPSNVLQLLKMNQNQQKKNQIYLLQLNVAQRGLCEILLDDYEACIHLVKDFQKIFN</sequence>
<organism evidence="3 4">
    <name type="scientific">Tetrahymena thermophila (strain SB210)</name>
    <dbReference type="NCBI Taxonomy" id="312017"/>
    <lineage>
        <taxon>Eukaryota</taxon>
        <taxon>Sar</taxon>
        <taxon>Alveolata</taxon>
        <taxon>Ciliophora</taxon>
        <taxon>Intramacronucleata</taxon>
        <taxon>Oligohymenophorea</taxon>
        <taxon>Hymenostomatida</taxon>
        <taxon>Tetrahymenina</taxon>
        <taxon>Tetrahymenidae</taxon>
        <taxon>Tetrahymena</taxon>
    </lineage>
</organism>
<feature type="compositionally biased region" description="Polar residues" evidence="2">
    <location>
        <begin position="1413"/>
        <end position="1448"/>
    </location>
</feature>
<evidence type="ECO:0000313" key="3">
    <source>
        <dbReference type="EMBL" id="EAR89758.2"/>
    </source>
</evidence>
<feature type="coiled-coil region" evidence="1">
    <location>
        <begin position="623"/>
        <end position="653"/>
    </location>
</feature>
<feature type="compositionally biased region" description="Polar residues" evidence="2">
    <location>
        <begin position="1215"/>
        <end position="1245"/>
    </location>
</feature>
<protein>
    <submittedName>
        <fullName evidence="3">Uncharacterized protein</fullName>
    </submittedName>
</protein>
<dbReference type="GeneID" id="7844395"/>
<evidence type="ECO:0000256" key="1">
    <source>
        <dbReference type="SAM" id="Coils"/>
    </source>
</evidence>
<name>Q22WV5_TETTS</name>
<dbReference type="STRING" id="312017.Q22WV5"/>
<evidence type="ECO:0000256" key="2">
    <source>
        <dbReference type="SAM" id="MobiDB-lite"/>
    </source>
</evidence>
<dbReference type="RefSeq" id="XP_001010003.2">
    <property type="nucleotide sequence ID" value="XM_001010003.2"/>
</dbReference>
<keyword evidence="4" id="KW-1185">Reference proteome</keyword>
<feature type="coiled-coil region" evidence="1">
    <location>
        <begin position="422"/>
        <end position="456"/>
    </location>
</feature>
<accession>Q22WV5</accession>
<keyword evidence="1" id="KW-0175">Coiled coil</keyword>
<dbReference type="KEGG" id="tet:TTHERM_01332080"/>
<gene>
    <name evidence="3" type="ORF">TTHERM_01332080</name>
</gene>
<evidence type="ECO:0000313" key="4">
    <source>
        <dbReference type="Proteomes" id="UP000009168"/>
    </source>
</evidence>
<feature type="region of interest" description="Disordered" evidence="2">
    <location>
        <begin position="1383"/>
        <end position="1477"/>
    </location>
</feature>